<accession>A0A0A9DXZ0</accession>
<reference evidence="1" key="2">
    <citation type="journal article" date="2015" name="Data Brief">
        <title>Shoot transcriptome of the giant reed, Arundo donax.</title>
        <authorList>
            <person name="Barrero R.A."/>
            <person name="Guerrero F.D."/>
            <person name="Moolhuijzen P."/>
            <person name="Goolsby J.A."/>
            <person name="Tidwell J."/>
            <person name="Bellgard S.E."/>
            <person name="Bellgard M.I."/>
        </authorList>
    </citation>
    <scope>NUCLEOTIDE SEQUENCE</scope>
    <source>
        <tissue evidence="1">Shoot tissue taken approximately 20 cm above the soil surface</tissue>
    </source>
</reference>
<protein>
    <submittedName>
        <fullName evidence="1">Uncharacterized protein</fullName>
    </submittedName>
</protein>
<dbReference type="EMBL" id="GBRH01206332">
    <property type="protein sequence ID" value="JAD91563.1"/>
    <property type="molecule type" value="Transcribed_RNA"/>
</dbReference>
<evidence type="ECO:0000313" key="1">
    <source>
        <dbReference type="EMBL" id="JAD91563.1"/>
    </source>
</evidence>
<organism evidence="1">
    <name type="scientific">Arundo donax</name>
    <name type="common">Giant reed</name>
    <name type="synonym">Donax arundinaceus</name>
    <dbReference type="NCBI Taxonomy" id="35708"/>
    <lineage>
        <taxon>Eukaryota</taxon>
        <taxon>Viridiplantae</taxon>
        <taxon>Streptophyta</taxon>
        <taxon>Embryophyta</taxon>
        <taxon>Tracheophyta</taxon>
        <taxon>Spermatophyta</taxon>
        <taxon>Magnoliopsida</taxon>
        <taxon>Liliopsida</taxon>
        <taxon>Poales</taxon>
        <taxon>Poaceae</taxon>
        <taxon>PACMAD clade</taxon>
        <taxon>Arundinoideae</taxon>
        <taxon>Arundineae</taxon>
        <taxon>Arundo</taxon>
    </lineage>
</organism>
<name>A0A0A9DXZ0_ARUDO</name>
<dbReference type="AlphaFoldDB" id="A0A0A9DXZ0"/>
<reference evidence="1" key="1">
    <citation type="submission" date="2014-09" db="EMBL/GenBank/DDBJ databases">
        <authorList>
            <person name="Magalhaes I.L.F."/>
            <person name="Oliveira U."/>
            <person name="Santos F.R."/>
            <person name="Vidigal T.H.D.A."/>
            <person name="Brescovit A.D."/>
            <person name="Santos A.J."/>
        </authorList>
    </citation>
    <scope>NUCLEOTIDE SEQUENCE</scope>
    <source>
        <tissue evidence="1">Shoot tissue taken approximately 20 cm above the soil surface</tissue>
    </source>
</reference>
<sequence length="185" mass="19876">MLSANICLQLMLTLDGKPSFLCLFLLSEFRQMLPSASCFLLPDLRGPKDPAALGSVDASSLPNFILSIMFRSTRSGIDLPPAFLFVIEISTPPLIVSDGLAFFSPAELLYLFLYSVCSATFIRGSPSAFPPAEKSFAEPGTFMASATADASSPTDLCLSTMFGSAGFRMDLPRIFLFSVGTEDLT</sequence>
<proteinExistence type="predicted"/>